<dbReference type="KEGG" id="dpx:DAPPUDRAFT_307640"/>
<sequence>MGDTDMGITIITTDTAMDTEDKSLIFDCPTADVDLSSKLILIRRRLSPPLSPRVTFGLTRLNFSQFCYFRI</sequence>
<gene>
    <name evidence="1" type="ORF">DAPPUDRAFT_307640</name>
</gene>
<dbReference type="InParanoid" id="E9H3U8"/>
<accession>E9H3U8</accession>
<proteinExistence type="predicted"/>
<keyword evidence="2" id="KW-1185">Reference proteome</keyword>
<evidence type="ECO:0000313" key="2">
    <source>
        <dbReference type="Proteomes" id="UP000000305"/>
    </source>
</evidence>
<dbReference type="AlphaFoldDB" id="E9H3U8"/>
<reference evidence="1 2" key="1">
    <citation type="journal article" date="2011" name="Science">
        <title>The ecoresponsive genome of Daphnia pulex.</title>
        <authorList>
            <person name="Colbourne J.K."/>
            <person name="Pfrender M.E."/>
            <person name="Gilbert D."/>
            <person name="Thomas W.K."/>
            <person name="Tucker A."/>
            <person name="Oakley T.H."/>
            <person name="Tokishita S."/>
            <person name="Aerts A."/>
            <person name="Arnold G.J."/>
            <person name="Basu M.K."/>
            <person name="Bauer D.J."/>
            <person name="Caceres C.E."/>
            <person name="Carmel L."/>
            <person name="Casola C."/>
            <person name="Choi J.H."/>
            <person name="Detter J.C."/>
            <person name="Dong Q."/>
            <person name="Dusheyko S."/>
            <person name="Eads B.D."/>
            <person name="Frohlich T."/>
            <person name="Geiler-Samerotte K.A."/>
            <person name="Gerlach D."/>
            <person name="Hatcher P."/>
            <person name="Jogdeo S."/>
            <person name="Krijgsveld J."/>
            <person name="Kriventseva E.V."/>
            <person name="Kultz D."/>
            <person name="Laforsch C."/>
            <person name="Lindquist E."/>
            <person name="Lopez J."/>
            <person name="Manak J.R."/>
            <person name="Muller J."/>
            <person name="Pangilinan J."/>
            <person name="Patwardhan R.P."/>
            <person name="Pitluck S."/>
            <person name="Pritham E.J."/>
            <person name="Rechtsteiner A."/>
            <person name="Rho M."/>
            <person name="Rogozin I.B."/>
            <person name="Sakarya O."/>
            <person name="Salamov A."/>
            <person name="Schaack S."/>
            <person name="Shapiro H."/>
            <person name="Shiga Y."/>
            <person name="Skalitzky C."/>
            <person name="Smith Z."/>
            <person name="Souvorov A."/>
            <person name="Sung W."/>
            <person name="Tang Z."/>
            <person name="Tsuchiya D."/>
            <person name="Tu H."/>
            <person name="Vos H."/>
            <person name="Wang M."/>
            <person name="Wolf Y.I."/>
            <person name="Yamagata H."/>
            <person name="Yamada T."/>
            <person name="Ye Y."/>
            <person name="Shaw J.R."/>
            <person name="Andrews J."/>
            <person name="Crease T.J."/>
            <person name="Tang H."/>
            <person name="Lucas S.M."/>
            <person name="Robertson H.M."/>
            <person name="Bork P."/>
            <person name="Koonin E.V."/>
            <person name="Zdobnov E.M."/>
            <person name="Grigoriev I.V."/>
            <person name="Lynch M."/>
            <person name="Boore J.L."/>
        </authorList>
    </citation>
    <scope>NUCLEOTIDE SEQUENCE [LARGE SCALE GENOMIC DNA]</scope>
</reference>
<evidence type="ECO:0000313" key="1">
    <source>
        <dbReference type="EMBL" id="EFX73588.1"/>
    </source>
</evidence>
<organism evidence="1 2">
    <name type="scientific">Daphnia pulex</name>
    <name type="common">Water flea</name>
    <dbReference type="NCBI Taxonomy" id="6669"/>
    <lineage>
        <taxon>Eukaryota</taxon>
        <taxon>Metazoa</taxon>
        <taxon>Ecdysozoa</taxon>
        <taxon>Arthropoda</taxon>
        <taxon>Crustacea</taxon>
        <taxon>Branchiopoda</taxon>
        <taxon>Diplostraca</taxon>
        <taxon>Cladocera</taxon>
        <taxon>Anomopoda</taxon>
        <taxon>Daphniidae</taxon>
        <taxon>Daphnia</taxon>
    </lineage>
</organism>
<name>E9H3U8_DAPPU</name>
<dbReference type="Proteomes" id="UP000000305">
    <property type="component" value="Unassembled WGS sequence"/>
</dbReference>
<protein>
    <submittedName>
        <fullName evidence="1">Uncharacterized protein</fullName>
    </submittedName>
</protein>
<dbReference type="HOGENOM" id="CLU_2742633_0_0_1"/>
<dbReference type="EMBL" id="GL732589">
    <property type="protein sequence ID" value="EFX73588.1"/>
    <property type="molecule type" value="Genomic_DNA"/>
</dbReference>